<dbReference type="EMBL" id="JAQMWT010000421">
    <property type="protein sequence ID" value="KAJ8601549.1"/>
    <property type="molecule type" value="Genomic_DNA"/>
</dbReference>
<comment type="caution">
    <text evidence="1">The sequence shown here is derived from an EMBL/GenBank/DDBJ whole genome shotgun (WGS) entry which is preliminary data.</text>
</comment>
<reference evidence="1" key="1">
    <citation type="submission" date="2023-01" db="EMBL/GenBank/DDBJ databases">
        <title>Metagenome sequencing of chrysophaentin producing Chrysophaeum taylorii.</title>
        <authorList>
            <person name="Davison J."/>
            <person name="Bewley C."/>
        </authorList>
    </citation>
    <scope>NUCLEOTIDE SEQUENCE</scope>
    <source>
        <strain evidence="1">NIES-1699</strain>
    </source>
</reference>
<name>A0AAD7UDJ7_9STRA</name>
<dbReference type="Proteomes" id="UP001230188">
    <property type="component" value="Unassembled WGS sequence"/>
</dbReference>
<protein>
    <submittedName>
        <fullName evidence="1">Uncharacterized protein</fullName>
    </submittedName>
</protein>
<accession>A0AAD7UDJ7</accession>
<organism evidence="1 2">
    <name type="scientific">Chrysophaeum taylorii</name>
    <dbReference type="NCBI Taxonomy" id="2483200"/>
    <lineage>
        <taxon>Eukaryota</taxon>
        <taxon>Sar</taxon>
        <taxon>Stramenopiles</taxon>
        <taxon>Ochrophyta</taxon>
        <taxon>Pelagophyceae</taxon>
        <taxon>Pelagomonadales</taxon>
        <taxon>Pelagomonadaceae</taxon>
        <taxon>Chrysophaeum</taxon>
    </lineage>
</organism>
<gene>
    <name evidence="1" type="ORF">CTAYLR_005228</name>
</gene>
<keyword evidence="2" id="KW-1185">Reference proteome</keyword>
<dbReference type="AlphaFoldDB" id="A0AAD7UDJ7"/>
<sequence length="116" mass="12954">MAFFGLTRLGPQNSFHEALRARSKLNIFEAAEFETAFAQVGRDGDVRLAQVPEVFEILYRGPAPPADVERCEKHLPKTSLVSRDEFLKAVKNAQLEEEEWAAKEGERVSGEFSSGV</sequence>
<evidence type="ECO:0000313" key="2">
    <source>
        <dbReference type="Proteomes" id="UP001230188"/>
    </source>
</evidence>
<proteinExistence type="predicted"/>
<evidence type="ECO:0000313" key="1">
    <source>
        <dbReference type="EMBL" id="KAJ8601549.1"/>
    </source>
</evidence>